<dbReference type="GO" id="GO:0005829">
    <property type="term" value="C:cytosol"/>
    <property type="evidence" value="ECO:0007669"/>
    <property type="project" value="TreeGrafter"/>
</dbReference>
<dbReference type="GO" id="GO:0030267">
    <property type="term" value="F:glyoxylate reductase (NADPH) activity"/>
    <property type="evidence" value="ECO:0007669"/>
    <property type="project" value="TreeGrafter"/>
</dbReference>
<dbReference type="Gene3D" id="3.40.50.720">
    <property type="entry name" value="NAD(P)-binding Rossmann-like Domain"/>
    <property type="match status" value="2"/>
</dbReference>
<evidence type="ECO:0000256" key="1">
    <source>
        <dbReference type="ARBA" id="ARBA00023002"/>
    </source>
</evidence>
<name>A0AAN7FDJ8_QUERU</name>
<feature type="compositionally biased region" description="Basic and acidic residues" evidence="2">
    <location>
        <begin position="15"/>
        <end position="34"/>
    </location>
</feature>
<protein>
    <recommendedName>
        <fullName evidence="3">D-isomer specific 2-hydroxyacid dehydrogenase catalytic domain-containing protein</fullName>
    </recommendedName>
</protein>
<organism evidence="4 5">
    <name type="scientific">Quercus rubra</name>
    <name type="common">Northern red oak</name>
    <name type="synonym">Quercus borealis</name>
    <dbReference type="NCBI Taxonomy" id="3512"/>
    <lineage>
        <taxon>Eukaryota</taxon>
        <taxon>Viridiplantae</taxon>
        <taxon>Streptophyta</taxon>
        <taxon>Embryophyta</taxon>
        <taxon>Tracheophyta</taxon>
        <taxon>Spermatophyta</taxon>
        <taxon>Magnoliopsida</taxon>
        <taxon>eudicotyledons</taxon>
        <taxon>Gunneridae</taxon>
        <taxon>Pentapetalae</taxon>
        <taxon>rosids</taxon>
        <taxon>fabids</taxon>
        <taxon>Fagales</taxon>
        <taxon>Fagaceae</taxon>
        <taxon>Quercus</taxon>
    </lineage>
</organism>
<keyword evidence="1" id="KW-0560">Oxidoreductase</keyword>
<reference evidence="4 5" key="1">
    <citation type="journal article" date="2023" name="G3 (Bethesda)">
        <title>A haplotype-resolved chromosome-scale genome for Quercus rubra L. provides insights into the genetics of adaptive traits for red oak species.</title>
        <authorList>
            <person name="Kapoor B."/>
            <person name="Jenkins J."/>
            <person name="Schmutz J."/>
            <person name="Zhebentyayeva T."/>
            <person name="Kuelheim C."/>
            <person name="Coggeshall M."/>
            <person name="Heim C."/>
            <person name="Lasky J.R."/>
            <person name="Leites L."/>
            <person name="Islam-Faridi N."/>
            <person name="Romero-Severson J."/>
            <person name="DeLeo V.L."/>
            <person name="Lucas S.M."/>
            <person name="Lazic D."/>
            <person name="Gailing O."/>
            <person name="Carlson J."/>
            <person name="Staton M."/>
        </authorList>
    </citation>
    <scope>NUCLEOTIDE SEQUENCE [LARGE SCALE GENOMIC DNA]</scope>
    <source>
        <strain evidence="4">Pseudo-F2</strain>
    </source>
</reference>
<dbReference type="InterPro" id="IPR006139">
    <property type="entry name" value="D-isomer_2_OHA_DH_cat_dom"/>
</dbReference>
<dbReference type="Proteomes" id="UP001324115">
    <property type="component" value="Unassembled WGS sequence"/>
</dbReference>
<evidence type="ECO:0000313" key="5">
    <source>
        <dbReference type="Proteomes" id="UP001324115"/>
    </source>
</evidence>
<evidence type="ECO:0000313" key="4">
    <source>
        <dbReference type="EMBL" id="KAK4590567.1"/>
    </source>
</evidence>
<dbReference type="Pfam" id="PF00389">
    <property type="entry name" value="2-Hacid_dh"/>
    <property type="match status" value="1"/>
</dbReference>
<keyword evidence="5" id="KW-1185">Reference proteome</keyword>
<dbReference type="AlphaFoldDB" id="A0AAN7FDJ8"/>
<dbReference type="PANTHER" id="PTHR10996:SF268">
    <property type="entry name" value="GLYOXYLATE_HYDROXYPYRUVATE REDUCTASE HPR3"/>
    <property type="match status" value="1"/>
</dbReference>
<evidence type="ECO:0000256" key="2">
    <source>
        <dbReference type="SAM" id="MobiDB-lite"/>
    </source>
</evidence>
<dbReference type="GO" id="GO:0051287">
    <property type="term" value="F:NAD binding"/>
    <property type="evidence" value="ECO:0007669"/>
    <property type="project" value="InterPro"/>
</dbReference>
<feature type="domain" description="D-isomer specific 2-hydroxyacid dehydrogenase catalytic" evidence="3">
    <location>
        <begin position="70"/>
        <end position="145"/>
    </location>
</feature>
<dbReference type="EMBL" id="JAXUIC010000005">
    <property type="protein sequence ID" value="KAK4590567.1"/>
    <property type="molecule type" value="Genomic_DNA"/>
</dbReference>
<dbReference type="PANTHER" id="PTHR10996">
    <property type="entry name" value="2-HYDROXYACID DEHYDROGENASE-RELATED"/>
    <property type="match status" value="1"/>
</dbReference>
<gene>
    <name evidence="4" type="ORF">RGQ29_020932</name>
</gene>
<accession>A0AAN7FDJ8</accession>
<proteinExistence type="predicted"/>
<feature type="region of interest" description="Disordered" evidence="2">
    <location>
        <begin position="1"/>
        <end position="34"/>
    </location>
</feature>
<dbReference type="InterPro" id="IPR050223">
    <property type="entry name" value="D-isomer_2-hydroxyacid_DH"/>
</dbReference>
<comment type="caution">
    <text evidence="4">The sequence shown here is derived from an EMBL/GenBank/DDBJ whole genome shotgun (WGS) entry which is preliminary data.</text>
</comment>
<evidence type="ECO:0000259" key="3">
    <source>
        <dbReference type="Pfam" id="PF00389"/>
    </source>
</evidence>
<dbReference type="GO" id="GO:0016618">
    <property type="term" value="F:hydroxypyruvate reductase [NAD(P)H] activity"/>
    <property type="evidence" value="ECO:0007669"/>
    <property type="project" value="TreeGrafter"/>
</dbReference>
<dbReference type="SUPFAM" id="SSF52283">
    <property type="entry name" value="Formate/glycerate dehydrogenase catalytic domain-like"/>
    <property type="match status" value="1"/>
</dbReference>
<sequence>MAEQRKSLTFKRNPNSKEEQPQVLENKEEPKEEGELPLVVVLRSKNFNLPLEDRLQSHFHLLDPNDSPDESTESFLSHHAHSARALLCVGLTPLTTDTLGLLPNLELVVGSSAGVEHIDLHECRHHGIMVTSASAAFSEDGANYAMALLINVLRRISAADRFVRGSLWPVKEEHPLGFKVCF</sequence>